<keyword evidence="5" id="KW-0548">Nucleotidyltransferase</keyword>
<comment type="catalytic activity">
    <reaction evidence="7">
        <text>a 5'-end diphospho-ribonucleoside in mRNA + GTP + H(+) = a 5'-end (5'-triphosphoguanosine)-ribonucleoside in mRNA + diphosphate</text>
        <dbReference type="Rhea" id="RHEA:67012"/>
        <dbReference type="Rhea" id="RHEA-COMP:17165"/>
        <dbReference type="Rhea" id="RHEA-COMP:17166"/>
        <dbReference type="ChEBI" id="CHEBI:15378"/>
        <dbReference type="ChEBI" id="CHEBI:33019"/>
        <dbReference type="ChEBI" id="CHEBI:37565"/>
        <dbReference type="ChEBI" id="CHEBI:167616"/>
        <dbReference type="ChEBI" id="CHEBI:167617"/>
        <dbReference type="EC" id="2.7.7.50"/>
    </reaction>
</comment>
<evidence type="ECO:0000313" key="9">
    <source>
        <dbReference type="EMBL" id="AOM63421.1"/>
    </source>
</evidence>
<feature type="domain" description="MRNA cap 0 methyltransferase" evidence="8">
    <location>
        <begin position="14"/>
        <end position="276"/>
    </location>
</feature>
<keyword evidence="6" id="KW-0694">RNA-binding</keyword>
<dbReference type="Proteomes" id="UP000232488">
    <property type="component" value="Segment"/>
</dbReference>
<dbReference type="RefSeq" id="YP_009507487.1">
    <property type="nucleotide sequence ID" value="NC_038553.1"/>
</dbReference>
<keyword evidence="3 9" id="KW-0808">Transferase</keyword>
<gene>
    <name evidence="9" type="primary">HaV53_ORF90</name>
</gene>
<evidence type="ECO:0000259" key="8">
    <source>
        <dbReference type="PROSITE" id="PS51562"/>
    </source>
</evidence>
<organism evidence="9 10">
    <name type="scientific">Heterosigma akashiwo virus 01</name>
    <name type="common">HaV01</name>
    <dbReference type="NCBI Taxonomy" id="97195"/>
    <lineage>
        <taxon>Viruses</taxon>
        <taxon>Varidnaviria</taxon>
        <taxon>Bamfordvirae</taxon>
        <taxon>Nucleocytoviricota</taxon>
        <taxon>Megaviricetes</taxon>
        <taxon>Algavirales</taxon>
        <taxon>Phycodnaviridae</taxon>
        <taxon>Raphidovirus</taxon>
        <taxon>Raphidovirus japonicum</taxon>
    </lineage>
</organism>
<dbReference type="GO" id="GO:0004482">
    <property type="term" value="F:mRNA 5'-cap (guanine-N7-)-methyltransferase activity"/>
    <property type="evidence" value="ECO:0007669"/>
    <property type="project" value="InterPro"/>
</dbReference>
<evidence type="ECO:0000256" key="4">
    <source>
        <dbReference type="ARBA" id="ARBA00022691"/>
    </source>
</evidence>
<dbReference type="KEGG" id="vg:37618471"/>
<dbReference type="PROSITE" id="PS51562">
    <property type="entry name" value="RNA_CAP0_MT"/>
    <property type="match status" value="1"/>
</dbReference>
<keyword evidence="2 9" id="KW-0489">Methyltransferase</keyword>
<keyword evidence="10" id="KW-1185">Reference proteome</keyword>
<proteinExistence type="inferred from homology"/>
<evidence type="ECO:0000256" key="1">
    <source>
        <dbReference type="ARBA" id="ARBA00008556"/>
    </source>
</evidence>
<accession>A0A1C9C553</accession>
<dbReference type="PANTHER" id="PTHR12189">
    <property type="entry name" value="MRNA GUANINE-7- METHYLTRANSFERASE"/>
    <property type="match status" value="1"/>
</dbReference>
<dbReference type="GO" id="GO:0003723">
    <property type="term" value="F:RNA binding"/>
    <property type="evidence" value="ECO:0007669"/>
    <property type="project" value="UniProtKB-KW"/>
</dbReference>
<evidence type="ECO:0000256" key="3">
    <source>
        <dbReference type="ARBA" id="ARBA00022679"/>
    </source>
</evidence>
<evidence type="ECO:0000256" key="6">
    <source>
        <dbReference type="ARBA" id="ARBA00022884"/>
    </source>
</evidence>
<dbReference type="Gene3D" id="3.40.50.150">
    <property type="entry name" value="Vaccinia Virus protein VP39"/>
    <property type="match status" value="1"/>
</dbReference>
<evidence type="ECO:0000313" key="10">
    <source>
        <dbReference type="Proteomes" id="UP000232488"/>
    </source>
</evidence>
<dbReference type="InterPro" id="IPR004971">
    <property type="entry name" value="mRNA_G-N7_MeTrfase_dom"/>
</dbReference>
<name>A0A1C9C553_HAV01</name>
<organismHost>
    <name type="scientific">Heterosigma akashiwo</name>
    <name type="common">Chromophytic alga</name>
    <name type="synonym">Heterosigma carterae</name>
    <dbReference type="NCBI Taxonomy" id="2829"/>
</organismHost>
<dbReference type="Pfam" id="PF03291">
    <property type="entry name" value="mRNA_G-N7_MeTrfase"/>
    <property type="match status" value="1"/>
</dbReference>
<evidence type="ECO:0000256" key="7">
    <source>
        <dbReference type="ARBA" id="ARBA00044679"/>
    </source>
</evidence>
<dbReference type="EMBL" id="KX008963">
    <property type="protein sequence ID" value="AOM63421.1"/>
    <property type="molecule type" value="Genomic_DNA"/>
</dbReference>
<reference evidence="9 10" key="1">
    <citation type="submission" date="2016-03" db="EMBL/GenBank/DDBJ databases">
        <title>Genome sequences of a Phycodnavirus, Heterosigma akashiwo virus strain 53.</title>
        <authorList>
            <person name="Ueki S."/>
            <person name="Ogura Y."/>
            <person name="Hayashi T."/>
        </authorList>
    </citation>
    <scope>NUCLEOTIDE SEQUENCE [LARGE SCALE GENOMIC DNA]</scope>
    <source>
        <strain evidence="9">HaV53</strain>
    </source>
</reference>
<protein>
    <submittedName>
        <fullName evidence="9">Putative mRNA cap guanine-N7 methyltransferase</fullName>
    </submittedName>
</protein>
<keyword evidence="4" id="KW-0949">S-adenosyl-L-methionine</keyword>
<dbReference type="GeneID" id="37618471"/>
<dbReference type="InterPro" id="IPR029063">
    <property type="entry name" value="SAM-dependent_MTases_sf"/>
</dbReference>
<dbReference type="InterPro" id="IPR039753">
    <property type="entry name" value="RG7MT1"/>
</dbReference>
<dbReference type="PANTHER" id="PTHR12189:SF2">
    <property type="entry name" value="MRNA CAP GUANINE-N7 METHYLTRANSFERASE"/>
    <property type="match status" value="1"/>
</dbReference>
<dbReference type="GO" id="GO:0004484">
    <property type="term" value="F:mRNA guanylyltransferase activity"/>
    <property type="evidence" value="ECO:0007669"/>
    <property type="project" value="UniProtKB-EC"/>
</dbReference>
<comment type="similarity">
    <text evidence="1">In the N-terminal section; belongs to the dsDNA virus mRNA guanylyltransferase family.</text>
</comment>
<evidence type="ECO:0000256" key="5">
    <source>
        <dbReference type="ARBA" id="ARBA00022695"/>
    </source>
</evidence>
<sequence>MERQEQEQQQRPDIDVRAIINEHNIIKKHLYEGIYVDIPYRFPPEEIRLLDLSTGHGNDLHKWYFSNYRHVVGIDIYEPSIREAKQRFKNLSVKTFRNPFSANFIQGDLKNEQFVDTFIENHYDMNKKFDAISMNNAIHYFFDKEKNLETLMSLIGNVIKPGGYFFGLDLDGKRIIDILNENIVSKNYSIEPSFNSKKVSKSYGNKYMFTLNTDDDNRSTYFSIRGKSTEYLVDIDELERVANKFGMKLLKTFHISENKSDDLFYIDVIFMFQKHV</sequence>
<dbReference type="SUPFAM" id="SSF53335">
    <property type="entry name" value="S-adenosyl-L-methionine-dependent methyltransferases"/>
    <property type="match status" value="1"/>
</dbReference>
<evidence type="ECO:0000256" key="2">
    <source>
        <dbReference type="ARBA" id="ARBA00022603"/>
    </source>
</evidence>
<dbReference type="CDD" id="cd02440">
    <property type="entry name" value="AdoMet_MTases"/>
    <property type="match status" value="1"/>
</dbReference>